<dbReference type="InterPro" id="IPR005303">
    <property type="entry name" value="MOCOS_middle"/>
</dbReference>
<dbReference type="Pfam" id="PF03476">
    <property type="entry name" value="MOSC_N"/>
    <property type="match status" value="1"/>
</dbReference>
<dbReference type="PANTHER" id="PTHR14237:SF19">
    <property type="entry name" value="MITOCHONDRIAL AMIDOXIME REDUCING COMPONENT 1"/>
    <property type="match status" value="1"/>
</dbReference>
<keyword evidence="3" id="KW-1185">Reference proteome</keyword>
<dbReference type="SUPFAM" id="SSF141673">
    <property type="entry name" value="MOSC N-terminal domain-like"/>
    <property type="match status" value="1"/>
</dbReference>
<dbReference type="Pfam" id="PF03473">
    <property type="entry name" value="MOSC"/>
    <property type="match status" value="1"/>
</dbReference>
<organism evidence="2 3">
    <name type="scientific">Nitrincola tibetensis</name>
    <dbReference type="NCBI Taxonomy" id="2219697"/>
    <lineage>
        <taxon>Bacteria</taxon>
        <taxon>Pseudomonadati</taxon>
        <taxon>Pseudomonadota</taxon>
        <taxon>Gammaproteobacteria</taxon>
        <taxon>Oceanospirillales</taxon>
        <taxon>Oceanospirillaceae</taxon>
        <taxon>Nitrincola</taxon>
    </lineage>
</organism>
<dbReference type="GO" id="GO:0030170">
    <property type="term" value="F:pyridoxal phosphate binding"/>
    <property type="evidence" value="ECO:0007669"/>
    <property type="project" value="InterPro"/>
</dbReference>
<dbReference type="GO" id="GO:0030151">
    <property type="term" value="F:molybdenum ion binding"/>
    <property type="evidence" value="ECO:0007669"/>
    <property type="project" value="InterPro"/>
</dbReference>
<comment type="caution">
    <text evidence="2">The sequence shown here is derived from an EMBL/GenBank/DDBJ whole genome shotgun (WGS) entry which is preliminary data.</text>
</comment>
<dbReference type="AlphaFoldDB" id="A0A364NLX9"/>
<dbReference type="PROSITE" id="PS51340">
    <property type="entry name" value="MOSC"/>
    <property type="match status" value="1"/>
</dbReference>
<name>A0A364NLX9_9GAMM</name>
<evidence type="ECO:0000313" key="3">
    <source>
        <dbReference type="Proteomes" id="UP000250744"/>
    </source>
</evidence>
<dbReference type="InterPro" id="IPR005302">
    <property type="entry name" value="MoCF_Sase_C"/>
</dbReference>
<dbReference type="OrthoDB" id="581532at2"/>
<proteinExistence type="predicted"/>
<dbReference type="SUPFAM" id="SSF50800">
    <property type="entry name" value="PK beta-barrel domain-like"/>
    <property type="match status" value="1"/>
</dbReference>
<reference evidence="2 3" key="1">
    <citation type="submission" date="2018-06" db="EMBL/GenBank/DDBJ databases">
        <title>Nitrincola tibetense sp. nov., isolated from Lake XuguoCo on Tibetan Plateau.</title>
        <authorList>
            <person name="Xing P."/>
        </authorList>
    </citation>
    <scope>NUCLEOTIDE SEQUENCE [LARGE SCALE GENOMIC DNA]</scope>
    <source>
        <strain evidence="3">xg18</strain>
    </source>
</reference>
<dbReference type="EMBL" id="QKRX01000006">
    <property type="protein sequence ID" value="RAU18034.1"/>
    <property type="molecule type" value="Genomic_DNA"/>
</dbReference>
<dbReference type="InterPro" id="IPR011037">
    <property type="entry name" value="Pyrv_Knase-like_insert_dom_sf"/>
</dbReference>
<feature type="domain" description="MOSC" evidence="1">
    <location>
        <begin position="120"/>
        <end position="265"/>
    </location>
</feature>
<dbReference type="RefSeq" id="WP_112159119.1">
    <property type="nucleotide sequence ID" value="NZ_QKRX01000006.1"/>
</dbReference>
<sequence>MSSLFVSDIVIYPVKSCAPLSVDRAWADYKGLNADRRYMLVDKDGLFITARKYPKLTRLLATPTETGLVLSAVDKDSLSLVINEFSETYAEVKVWGQVVSAQKCSDEADQWLSEFLQIDCQLVYFGELTRRPVKDVETSEVSFADGYPLLLATESSHQWLQERCPAPFDIHQFRPNLVITGNLPFAEDQWLHVKIGEAEFAVHSPCERCKLITLPVGSESFNSLQEPLRTLSQYRRLESGGAIFGQNLVVIKPGLITKGASVEVLSYKAAPELKAPSTPRS</sequence>
<dbReference type="Proteomes" id="UP000250744">
    <property type="component" value="Unassembled WGS sequence"/>
</dbReference>
<accession>A0A364NLX9</accession>
<dbReference type="GO" id="GO:0003824">
    <property type="term" value="F:catalytic activity"/>
    <property type="evidence" value="ECO:0007669"/>
    <property type="project" value="InterPro"/>
</dbReference>
<dbReference type="PANTHER" id="PTHR14237">
    <property type="entry name" value="MOLYBDOPTERIN COFACTOR SULFURASE MOSC"/>
    <property type="match status" value="1"/>
</dbReference>
<gene>
    <name evidence="2" type="ORF">DN062_09600</name>
</gene>
<evidence type="ECO:0000313" key="2">
    <source>
        <dbReference type="EMBL" id="RAU18034.1"/>
    </source>
</evidence>
<evidence type="ECO:0000259" key="1">
    <source>
        <dbReference type="PROSITE" id="PS51340"/>
    </source>
</evidence>
<protein>
    <submittedName>
        <fullName evidence="2">Oxidoreductase</fullName>
    </submittedName>
</protein>